<evidence type="ECO:0000256" key="2">
    <source>
        <dbReference type="ARBA" id="ARBA00023010"/>
    </source>
</evidence>
<feature type="domain" description="Tim10-like" evidence="4">
    <location>
        <begin position="27"/>
        <end position="69"/>
    </location>
</feature>
<dbReference type="Pfam" id="PF02953">
    <property type="entry name" value="zf-Tim10_DDP"/>
    <property type="match status" value="1"/>
</dbReference>
<protein>
    <recommendedName>
        <fullName evidence="4">Tim10-like domain-containing protein</fullName>
    </recommendedName>
</protein>
<dbReference type="InterPro" id="IPR050673">
    <property type="entry name" value="Mito_inner_translocase_sub"/>
</dbReference>
<gene>
    <name evidence="5" type="ORF">PPRIM_AZ9-3.1.T0170386</name>
</gene>
<proteinExistence type="predicted"/>
<dbReference type="GO" id="GO:0015031">
    <property type="term" value="P:protein transport"/>
    <property type="evidence" value="ECO:0007669"/>
    <property type="project" value="UniProtKB-KW"/>
</dbReference>
<name>A0A8S1K8J9_PARPR</name>
<keyword evidence="6" id="KW-1185">Reference proteome</keyword>
<organism evidence="5 6">
    <name type="scientific">Paramecium primaurelia</name>
    <dbReference type="NCBI Taxonomy" id="5886"/>
    <lineage>
        <taxon>Eukaryota</taxon>
        <taxon>Sar</taxon>
        <taxon>Alveolata</taxon>
        <taxon>Ciliophora</taxon>
        <taxon>Intramacronucleata</taxon>
        <taxon>Oligohymenophorea</taxon>
        <taxon>Peniculida</taxon>
        <taxon>Parameciidae</taxon>
        <taxon>Paramecium</taxon>
    </lineage>
</organism>
<evidence type="ECO:0000313" key="5">
    <source>
        <dbReference type="EMBL" id="CAD8051091.1"/>
    </source>
</evidence>
<dbReference type="AlphaFoldDB" id="A0A8S1K8J9"/>
<accession>A0A8S1K8J9</accession>
<dbReference type="InterPro" id="IPR004217">
    <property type="entry name" value="Tim10-like"/>
</dbReference>
<comment type="caution">
    <text evidence="5">The sequence shown here is derived from an EMBL/GenBank/DDBJ whole genome shotgun (WGS) entry which is preliminary data.</text>
</comment>
<evidence type="ECO:0000256" key="1">
    <source>
        <dbReference type="ARBA" id="ARBA00022927"/>
    </source>
</evidence>
<sequence length="95" mass="10928">MHGPDISDLDMPDLTLYPSTTGYSEQKRCFKQCIKDMSIPYLNIDEESCSKNCLSKYLQAQIFLSQKMTNTLTQLVTQDPSIKIAFKKPYKLPEQ</sequence>
<reference evidence="5" key="1">
    <citation type="submission" date="2021-01" db="EMBL/GenBank/DDBJ databases">
        <authorList>
            <consortium name="Genoscope - CEA"/>
            <person name="William W."/>
        </authorList>
    </citation>
    <scope>NUCLEOTIDE SEQUENCE</scope>
</reference>
<keyword evidence="1" id="KW-0653">Protein transport</keyword>
<keyword evidence="2" id="KW-0811">Translocation</keyword>
<evidence type="ECO:0000313" key="6">
    <source>
        <dbReference type="Proteomes" id="UP000688137"/>
    </source>
</evidence>
<evidence type="ECO:0000259" key="4">
    <source>
        <dbReference type="Pfam" id="PF02953"/>
    </source>
</evidence>
<evidence type="ECO:0000256" key="3">
    <source>
        <dbReference type="ARBA" id="ARBA00023157"/>
    </source>
</evidence>
<dbReference type="EMBL" id="CAJJDM010000012">
    <property type="protein sequence ID" value="CAD8051091.1"/>
    <property type="molecule type" value="Genomic_DNA"/>
</dbReference>
<dbReference type="PANTHER" id="PTHR13172">
    <property type="entry name" value="MITOCHONDRIAL IMPORT INNER MEMBRANE TRANSLOCASE SUBUNIT TIM9B"/>
    <property type="match status" value="1"/>
</dbReference>
<dbReference type="OMA" id="CIKDMSI"/>
<dbReference type="Proteomes" id="UP000688137">
    <property type="component" value="Unassembled WGS sequence"/>
</dbReference>
<keyword evidence="3" id="KW-1015">Disulfide bond</keyword>
<keyword evidence="1" id="KW-0813">Transport</keyword>